<dbReference type="GeneID" id="63780776"/>
<feature type="region of interest" description="Disordered" evidence="1">
    <location>
        <begin position="1"/>
        <end position="66"/>
    </location>
</feature>
<comment type="caution">
    <text evidence="2">The sequence shown here is derived from an EMBL/GenBank/DDBJ whole genome shotgun (WGS) entry which is preliminary data.</text>
</comment>
<dbReference type="InParanoid" id="A0A1Y2DAC3"/>
<dbReference type="Proteomes" id="UP000193689">
    <property type="component" value="Unassembled WGS sequence"/>
</dbReference>
<proteinExistence type="predicted"/>
<protein>
    <recommendedName>
        <fullName evidence="4">C2H2-type domain-containing protein</fullName>
    </recommendedName>
</protein>
<name>A0A1Y2DAC3_9PEZI</name>
<evidence type="ECO:0000313" key="3">
    <source>
        <dbReference type="Proteomes" id="UP000193689"/>
    </source>
</evidence>
<dbReference type="EMBL" id="MCFJ01000024">
    <property type="protein sequence ID" value="ORY56104.1"/>
    <property type="molecule type" value="Genomic_DNA"/>
</dbReference>
<dbReference type="STRING" id="1141098.A0A1Y2DAC3"/>
<dbReference type="PANTHER" id="PTHR38166">
    <property type="entry name" value="C2H2-TYPE DOMAIN-CONTAINING PROTEIN-RELATED"/>
    <property type="match status" value="1"/>
</dbReference>
<dbReference type="PANTHER" id="PTHR38166:SF1">
    <property type="entry name" value="C2H2-TYPE DOMAIN-CONTAINING PROTEIN"/>
    <property type="match status" value="1"/>
</dbReference>
<dbReference type="RefSeq" id="XP_040709950.1">
    <property type="nucleotide sequence ID" value="XM_040864564.1"/>
</dbReference>
<reference evidence="2 3" key="1">
    <citation type="submission" date="2016-07" db="EMBL/GenBank/DDBJ databases">
        <title>Pervasive Adenine N6-methylation of Active Genes in Fungi.</title>
        <authorList>
            <consortium name="DOE Joint Genome Institute"/>
            <person name="Mondo S.J."/>
            <person name="Dannebaum R.O."/>
            <person name="Kuo R.C."/>
            <person name="Labutti K."/>
            <person name="Haridas S."/>
            <person name="Kuo A."/>
            <person name="Salamov A."/>
            <person name="Ahrendt S.R."/>
            <person name="Lipzen A."/>
            <person name="Sullivan W."/>
            <person name="Andreopoulos W.B."/>
            <person name="Clum A."/>
            <person name="Lindquist E."/>
            <person name="Daum C."/>
            <person name="Ramamoorthy G.K."/>
            <person name="Gryganskyi A."/>
            <person name="Culley D."/>
            <person name="Magnuson J.K."/>
            <person name="James T.Y."/>
            <person name="O'Malley M.A."/>
            <person name="Stajich J.E."/>
            <person name="Spatafora J.W."/>
            <person name="Visel A."/>
            <person name="Grigoriev I.V."/>
        </authorList>
    </citation>
    <scope>NUCLEOTIDE SEQUENCE [LARGE SCALE GENOMIC DNA]</scope>
    <source>
        <strain evidence="2 3">CBS 129021</strain>
    </source>
</reference>
<evidence type="ECO:0000313" key="2">
    <source>
        <dbReference type="EMBL" id="ORY56104.1"/>
    </source>
</evidence>
<feature type="compositionally biased region" description="Low complexity" evidence="1">
    <location>
        <begin position="131"/>
        <end position="149"/>
    </location>
</feature>
<evidence type="ECO:0000256" key="1">
    <source>
        <dbReference type="SAM" id="MobiDB-lite"/>
    </source>
</evidence>
<dbReference type="AlphaFoldDB" id="A0A1Y2DAC3"/>
<organism evidence="2 3">
    <name type="scientific">Pseudomassariella vexata</name>
    <dbReference type="NCBI Taxonomy" id="1141098"/>
    <lineage>
        <taxon>Eukaryota</taxon>
        <taxon>Fungi</taxon>
        <taxon>Dikarya</taxon>
        <taxon>Ascomycota</taxon>
        <taxon>Pezizomycotina</taxon>
        <taxon>Sordariomycetes</taxon>
        <taxon>Xylariomycetidae</taxon>
        <taxon>Amphisphaeriales</taxon>
        <taxon>Pseudomassariaceae</taxon>
        <taxon>Pseudomassariella</taxon>
    </lineage>
</organism>
<feature type="region of interest" description="Disordered" evidence="1">
    <location>
        <begin position="437"/>
        <end position="456"/>
    </location>
</feature>
<evidence type="ECO:0008006" key="4">
    <source>
        <dbReference type="Google" id="ProtNLM"/>
    </source>
</evidence>
<keyword evidence="3" id="KW-1185">Reference proteome</keyword>
<sequence>MSWVARRATDYSSPQQFQQENFLTTTETVPDSTSGFAVRESRPTLSQTRDEDKSNGFLKSPEMNSKAAKIANSISPEGGPKSPRPYSSREYIALRKLKSINNLMEILDEWTNSKIDTAVYAHHACSPSNGSPAKSTAHSSSSGENNSSSRRLAGQKRSLQSDGSDGSDHSDDGNGKGRRDTKRPKKDFPRIRKLACPYFKHDPARYQKGSCTGPGYTTIARLKEHIYRCHKQPEHSCARCREAFPDREALDNHLRAEEPCKLLRRLKALDDISEAQYQKLKKKSSPNKPAGKRWEEVYRIIFPLAQEIPTPYYDYDEGKPMLPVPKEIEQYDQYLQDELAPRVREELERRYDRFEEKIKDAFVDIVRSVFGNLYQEYRQGRGAAKSPNQSRRLETAQLVELPSDVVDSFWSPDLYSFQPYEEASLQFCASDYHQPSTSFGSGLDSEYGSITPPDGY</sequence>
<accession>A0A1Y2DAC3</accession>
<feature type="region of interest" description="Disordered" evidence="1">
    <location>
        <begin position="125"/>
        <end position="187"/>
    </location>
</feature>
<feature type="compositionally biased region" description="Basic and acidic residues" evidence="1">
    <location>
        <begin position="166"/>
        <end position="178"/>
    </location>
</feature>
<dbReference type="OrthoDB" id="4161727at2759"/>
<feature type="compositionally biased region" description="Polar residues" evidence="1">
    <location>
        <begin position="10"/>
        <end position="35"/>
    </location>
</feature>
<gene>
    <name evidence="2" type="ORF">BCR38DRAFT_490763</name>
</gene>